<sequence length="120" mass="12306">MSQDQVAAIAADAQVEKTRARYGLFAIIASNIAIVVVAIVGVWRLHGDKSMVVGILTAAFTAVSSMTTAYLGIKAISNTAKSLAQQLQQVQQVQPGSKASTSATSTPAPAPVSTPAQPVV</sequence>
<dbReference type="RefSeq" id="WP_071380685.1">
    <property type="nucleotide sequence ID" value="NZ_MLYO01000018.1"/>
</dbReference>
<proteinExistence type="predicted"/>
<evidence type="ECO:0000256" key="1">
    <source>
        <dbReference type="SAM" id="MobiDB-lite"/>
    </source>
</evidence>
<gene>
    <name evidence="3" type="ORF">BIV23_11570</name>
</gene>
<comment type="caution">
    <text evidence="3">The sequence shown here is derived from an EMBL/GenBank/DDBJ whole genome shotgun (WGS) entry which is preliminary data.</text>
</comment>
<keyword evidence="4" id="KW-1185">Reference proteome</keyword>
<keyword evidence="2" id="KW-1133">Transmembrane helix</keyword>
<dbReference type="AlphaFoldDB" id="A0A1S2QJT4"/>
<feature type="transmembrane region" description="Helical" evidence="2">
    <location>
        <begin position="22"/>
        <end position="45"/>
    </location>
</feature>
<name>A0A1S2QJT4_9ACTN</name>
<dbReference type="EMBL" id="MLYO01000018">
    <property type="protein sequence ID" value="OIK05923.1"/>
    <property type="molecule type" value="Genomic_DNA"/>
</dbReference>
<reference evidence="3 4" key="1">
    <citation type="submission" date="2016-10" db="EMBL/GenBank/DDBJ databases">
        <title>Genome sequence of Streptomyces sp. MUSC 1.</title>
        <authorList>
            <person name="Lee L.-H."/>
            <person name="Ser H.-L."/>
            <person name="Law J.W.-F."/>
        </authorList>
    </citation>
    <scope>NUCLEOTIDE SEQUENCE [LARGE SCALE GENOMIC DNA]</scope>
    <source>
        <strain evidence="3 4">MUSC 1</strain>
    </source>
</reference>
<keyword evidence="2" id="KW-0812">Transmembrane</keyword>
<evidence type="ECO:0000313" key="4">
    <source>
        <dbReference type="Proteomes" id="UP000179642"/>
    </source>
</evidence>
<evidence type="ECO:0000313" key="3">
    <source>
        <dbReference type="EMBL" id="OIK05923.1"/>
    </source>
</evidence>
<organism evidence="3 4">
    <name type="scientific">Streptomyces monashensis</name>
    <dbReference type="NCBI Taxonomy" id="1678012"/>
    <lineage>
        <taxon>Bacteria</taxon>
        <taxon>Bacillati</taxon>
        <taxon>Actinomycetota</taxon>
        <taxon>Actinomycetes</taxon>
        <taxon>Kitasatosporales</taxon>
        <taxon>Streptomycetaceae</taxon>
        <taxon>Streptomyces</taxon>
    </lineage>
</organism>
<evidence type="ECO:0000256" key="2">
    <source>
        <dbReference type="SAM" id="Phobius"/>
    </source>
</evidence>
<dbReference type="Proteomes" id="UP000179642">
    <property type="component" value="Unassembled WGS sequence"/>
</dbReference>
<keyword evidence="2" id="KW-0472">Membrane</keyword>
<feature type="region of interest" description="Disordered" evidence="1">
    <location>
        <begin position="94"/>
        <end position="120"/>
    </location>
</feature>
<protein>
    <submittedName>
        <fullName evidence="3">Uncharacterized protein</fullName>
    </submittedName>
</protein>
<dbReference type="OrthoDB" id="4239697at2"/>
<accession>A0A1S2QJT4</accession>
<feature type="transmembrane region" description="Helical" evidence="2">
    <location>
        <begin position="51"/>
        <end position="73"/>
    </location>
</feature>